<dbReference type="RefSeq" id="XP_030757656.1">
    <property type="nucleotide sequence ID" value="XM_030901796.1"/>
</dbReference>
<evidence type="ECO:0000313" key="5">
    <source>
        <dbReference type="Proteomes" id="UP000504635"/>
    </source>
</evidence>
<name>A0A6J2Y315_SITOR</name>
<dbReference type="InParanoid" id="A0A6J2Y315"/>
<dbReference type="InterPro" id="IPR031311">
    <property type="entry name" value="CHIT_BIND_RR_consensus"/>
</dbReference>
<evidence type="ECO:0000256" key="2">
    <source>
        <dbReference type="PROSITE-ProRule" id="PRU00497"/>
    </source>
</evidence>
<keyword evidence="4" id="KW-0732">Signal</keyword>
<sequence>MIFKAVLLVGLVTVAYSINSKGLASLSSQNRPTYARILSQAQDTNPDGSYHYSFETENGINQQQSGEPRQIGKEIGIVAQGSASWTDSEGNGHQLNYVADENGYQPQSPDIPVPPAVPELIGRALEWIRSHPEKPKKQL</sequence>
<keyword evidence="1 2" id="KW-0193">Cuticle</keyword>
<dbReference type="GeneID" id="115883431"/>
<dbReference type="OrthoDB" id="6493579at2759"/>
<evidence type="ECO:0000256" key="1">
    <source>
        <dbReference type="ARBA" id="ARBA00022460"/>
    </source>
</evidence>
<keyword evidence="5" id="KW-1185">Reference proteome</keyword>
<protein>
    <submittedName>
        <fullName evidence="6">Larval cuticle protein LCP-22-like</fullName>
    </submittedName>
</protein>
<feature type="compositionally biased region" description="Polar residues" evidence="3">
    <location>
        <begin position="82"/>
        <end position="94"/>
    </location>
</feature>
<organism evidence="5 6">
    <name type="scientific">Sitophilus oryzae</name>
    <name type="common">Rice weevil</name>
    <name type="synonym">Curculio oryzae</name>
    <dbReference type="NCBI Taxonomy" id="7048"/>
    <lineage>
        <taxon>Eukaryota</taxon>
        <taxon>Metazoa</taxon>
        <taxon>Ecdysozoa</taxon>
        <taxon>Arthropoda</taxon>
        <taxon>Hexapoda</taxon>
        <taxon>Insecta</taxon>
        <taxon>Pterygota</taxon>
        <taxon>Neoptera</taxon>
        <taxon>Endopterygota</taxon>
        <taxon>Coleoptera</taxon>
        <taxon>Polyphaga</taxon>
        <taxon>Cucujiformia</taxon>
        <taxon>Curculionidae</taxon>
        <taxon>Dryophthorinae</taxon>
        <taxon>Sitophilus</taxon>
    </lineage>
</organism>
<evidence type="ECO:0000256" key="4">
    <source>
        <dbReference type="SAM" id="SignalP"/>
    </source>
</evidence>
<dbReference type="GO" id="GO:0008010">
    <property type="term" value="F:structural constituent of chitin-based larval cuticle"/>
    <property type="evidence" value="ECO:0007669"/>
    <property type="project" value="TreeGrafter"/>
</dbReference>
<evidence type="ECO:0000256" key="3">
    <source>
        <dbReference type="SAM" id="MobiDB-lite"/>
    </source>
</evidence>
<dbReference type="PRINTS" id="PR00947">
    <property type="entry name" value="CUTICLE"/>
</dbReference>
<accession>A0A6J2Y315</accession>
<feature type="region of interest" description="Disordered" evidence="3">
    <location>
        <begin position="82"/>
        <end position="115"/>
    </location>
</feature>
<dbReference type="Pfam" id="PF00379">
    <property type="entry name" value="Chitin_bind_4"/>
    <property type="match status" value="1"/>
</dbReference>
<dbReference type="PANTHER" id="PTHR10380">
    <property type="entry name" value="CUTICLE PROTEIN"/>
    <property type="match status" value="1"/>
</dbReference>
<feature type="chain" id="PRO_5026722191" evidence="4">
    <location>
        <begin position="18"/>
        <end position="139"/>
    </location>
</feature>
<proteinExistence type="predicted"/>
<dbReference type="PANTHER" id="PTHR10380:SF238">
    <property type="entry name" value="CUTICULAR PROTEIN 65EA-RELATED"/>
    <property type="match status" value="1"/>
</dbReference>
<dbReference type="Proteomes" id="UP000504635">
    <property type="component" value="Unplaced"/>
</dbReference>
<feature type="signal peptide" evidence="4">
    <location>
        <begin position="1"/>
        <end position="17"/>
    </location>
</feature>
<dbReference type="PROSITE" id="PS51155">
    <property type="entry name" value="CHIT_BIND_RR_2"/>
    <property type="match status" value="1"/>
</dbReference>
<dbReference type="PROSITE" id="PS00233">
    <property type="entry name" value="CHIT_BIND_RR_1"/>
    <property type="match status" value="1"/>
</dbReference>
<dbReference type="KEGG" id="soy:115883431"/>
<gene>
    <name evidence="6" type="primary">LOC115883431</name>
</gene>
<reference evidence="6" key="1">
    <citation type="submission" date="2025-08" db="UniProtKB">
        <authorList>
            <consortium name="RefSeq"/>
        </authorList>
    </citation>
    <scope>IDENTIFICATION</scope>
    <source>
        <tissue evidence="6">Gonads</tissue>
    </source>
</reference>
<dbReference type="InterPro" id="IPR000618">
    <property type="entry name" value="Insect_cuticle"/>
</dbReference>
<dbReference type="AlphaFoldDB" id="A0A6J2Y315"/>
<dbReference type="InterPro" id="IPR050468">
    <property type="entry name" value="Cuticle_Struct_Prot"/>
</dbReference>
<dbReference type="GO" id="GO:0062129">
    <property type="term" value="C:chitin-based extracellular matrix"/>
    <property type="evidence" value="ECO:0007669"/>
    <property type="project" value="TreeGrafter"/>
</dbReference>
<evidence type="ECO:0000313" key="6">
    <source>
        <dbReference type="RefSeq" id="XP_030757656.1"/>
    </source>
</evidence>